<proteinExistence type="predicted"/>
<evidence type="ECO:0000256" key="1">
    <source>
        <dbReference type="ARBA" id="ARBA00011353"/>
    </source>
</evidence>
<gene>
    <name evidence="3" type="ORF">MMYC01_204080</name>
</gene>
<dbReference type="VEuPathDB" id="FungiDB:MMYC01_204080"/>
<feature type="compositionally biased region" description="Basic and acidic residues" evidence="2">
    <location>
        <begin position="123"/>
        <end position="150"/>
    </location>
</feature>
<dbReference type="CDD" id="cd00024">
    <property type="entry name" value="CD_CSD"/>
    <property type="match status" value="1"/>
</dbReference>
<feature type="compositionally biased region" description="Basic and acidic residues" evidence="2">
    <location>
        <begin position="275"/>
        <end position="286"/>
    </location>
</feature>
<dbReference type="EMBL" id="LCTW02000042">
    <property type="protein sequence ID" value="KXX81131.1"/>
    <property type="molecule type" value="Genomic_DNA"/>
</dbReference>
<name>A0A175WCB6_9PEZI</name>
<evidence type="ECO:0000313" key="3">
    <source>
        <dbReference type="EMBL" id="KXX81131.1"/>
    </source>
</evidence>
<evidence type="ECO:0000313" key="4">
    <source>
        <dbReference type="Proteomes" id="UP000078237"/>
    </source>
</evidence>
<dbReference type="OrthoDB" id="3647690at2759"/>
<protein>
    <recommendedName>
        <fullName evidence="5">Chromo domain-containing protein</fullName>
    </recommendedName>
</protein>
<accession>A0A175WCB6</accession>
<dbReference type="InterPro" id="IPR016197">
    <property type="entry name" value="Chromo-like_dom_sf"/>
</dbReference>
<feature type="compositionally biased region" description="Polar residues" evidence="2">
    <location>
        <begin position="103"/>
        <end position="112"/>
    </location>
</feature>
<comment type="subunit">
    <text evidence="1">Component of the NuA4 histone acetyltransferase complex.</text>
</comment>
<reference evidence="3 4" key="1">
    <citation type="journal article" date="2016" name="Genome Announc.">
        <title>Genome Sequence of Madurella mycetomatis mm55, Isolated from a Human Mycetoma Case in Sudan.</title>
        <authorList>
            <person name="Smit S."/>
            <person name="Derks M.F."/>
            <person name="Bervoets S."/>
            <person name="Fahal A."/>
            <person name="van Leeuwen W."/>
            <person name="van Belkum A."/>
            <person name="van de Sande W.W."/>
        </authorList>
    </citation>
    <scope>NUCLEOTIDE SEQUENCE [LARGE SCALE GENOMIC DNA]</scope>
    <source>
        <strain evidence="4">mm55</strain>
    </source>
</reference>
<comment type="caution">
    <text evidence="3">The sequence shown here is derived from an EMBL/GenBank/DDBJ whole genome shotgun (WGS) entry which is preliminary data.</text>
</comment>
<dbReference type="AlphaFoldDB" id="A0A175WCB6"/>
<feature type="region of interest" description="Disordered" evidence="2">
    <location>
        <begin position="257"/>
        <end position="292"/>
    </location>
</feature>
<evidence type="ECO:0008006" key="5">
    <source>
        <dbReference type="Google" id="ProtNLM"/>
    </source>
</evidence>
<feature type="region of interest" description="Disordered" evidence="2">
    <location>
        <begin position="1"/>
        <end position="210"/>
    </location>
</feature>
<keyword evidence="4" id="KW-1185">Reference proteome</keyword>
<dbReference type="Proteomes" id="UP000078237">
    <property type="component" value="Unassembled WGS sequence"/>
</dbReference>
<evidence type="ECO:0000256" key="2">
    <source>
        <dbReference type="SAM" id="MobiDB-lite"/>
    </source>
</evidence>
<dbReference type="SUPFAM" id="SSF54160">
    <property type="entry name" value="Chromo domain-like"/>
    <property type="match status" value="1"/>
</dbReference>
<dbReference type="Gene3D" id="2.40.50.40">
    <property type="match status" value="1"/>
</dbReference>
<sequence length="292" mass="31344">MALRFQAYNPETRKFDQPPGSIPRSKKPSSNKPRYDTQAVPISVVKDDGKSLLHPGPPSTPEANGDDQGSETVGSRAIAGNSQMEPPCARDSGGLCKDIDETPSGSAGNTPGSAIGEYSDVVESPHDGSIRSTQRIHDAEGHSPENEGLKALESFPYTDSTLTDHMELGSAEAPDGPDLHGQESEGQGEADLGSLDNPETALTGKDDALPPDQWKVKKIIGEEVMGGVRYYLVDWAPTLEPASNVSKDLIREWKDQKAKMQAPGMKRNRGSKTKKITDQGEVEKCRGGPRRG</sequence>
<organism evidence="3 4">
    <name type="scientific">Madurella mycetomatis</name>
    <dbReference type="NCBI Taxonomy" id="100816"/>
    <lineage>
        <taxon>Eukaryota</taxon>
        <taxon>Fungi</taxon>
        <taxon>Dikarya</taxon>
        <taxon>Ascomycota</taxon>
        <taxon>Pezizomycotina</taxon>
        <taxon>Sordariomycetes</taxon>
        <taxon>Sordariomycetidae</taxon>
        <taxon>Sordariales</taxon>
        <taxon>Sordariales incertae sedis</taxon>
        <taxon>Madurella</taxon>
    </lineage>
</organism>